<organism evidence="2">
    <name type="scientific">Sesamum radiatum</name>
    <name type="common">Black benniseed</name>
    <dbReference type="NCBI Taxonomy" id="300843"/>
    <lineage>
        <taxon>Eukaryota</taxon>
        <taxon>Viridiplantae</taxon>
        <taxon>Streptophyta</taxon>
        <taxon>Embryophyta</taxon>
        <taxon>Tracheophyta</taxon>
        <taxon>Spermatophyta</taxon>
        <taxon>Magnoliopsida</taxon>
        <taxon>eudicotyledons</taxon>
        <taxon>Gunneridae</taxon>
        <taxon>Pentapetalae</taxon>
        <taxon>asterids</taxon>
        <taxon>lamiids</taxon>
        <taxon>Lamiales</taxon>
        <taxon>Pedaliaceae</taxon>
        <taxon>Sesamum</taxon>
    </lineage>
</organism>
<name>A0AAW2R2M1_SESRA</name>
<feature type="compositionally biased region" description="Basic and acidic residues" evidence="1">
    <location>
        <begin position="27"/>
        <end position="37"/>
    </location>
</feature>
<evidence type="ECO:0000256" key="1">
    <source>
        <dbReference type="SAM" id="MobiDB-lite"/>
    </source>
</evidence>
<dbReference type="AlphaFoldDB" id="A0AAW2R2M1"/>
<accession>A0AAW2R2M1</accession>
<comment type="caution">
    <text evidence="2">The sequence shown here is derived from an EMBL/GenBank/DDBJ whole genome shotgun (WGS) entry which is preliminary data.</text>
</comment>
<sequence>MGTDGQEWMVAGQMAQQKGRATGAAERGPDERQVGAERRRARLRAIYVAAPMKL</sequence>
<proteinExistence type="predicted"/>
<reference evidence="2" key="1">
    <citation type="submission" date="2020-06" db="EMBL/GenBank/DDBJ databases">
        <authorList>
            <person name="Li T."/>
            <person name="Hu X."/>
            <person name="Zhang T."/>
            <person name="Song X."/>
            <person name="Zhang H."/>
            <person name="Dai N."/>
            <person name="Sheng W."/>
            <person name="Hou X."/>
            <person name="Wei L."/>
        </authorList>
    </citation>
    <scope>NUCLEOTIDE SEQUENCE</scope>
    <source>
        <strain evidence="2">G02</strain>
        <tissue evidence="2">Leaf</tissue>
    </source>
</reference>
<dbReference type="EMBL" id="JACGWJ010000014">
    <property type="protein sequence ID" value="KAL0374347.1"/>
    <property type="molecule type" value="Genomic_DNA"/>
</dbReference>
<gene>
    <name evidence="2" type="ORF">Sradi_3350400</name>
</gene>
<evidence type="ECO:0000313" key="2">
    <source>
        <dbReference type="EMBL" id="KAL0374347.1"/>
    </source>
</evidence>
<reference evidence="2" key="2">
    <citation type="journal article" date="2024" name="Plant">
        <title>Genomic evolution and insights into agronomic trait innovations of Sesamum species.</title>
        <authorList>
            <person name="Miao H."/>
            <person name="Wang L."/>
            <person name="Qu L."/>
            <person name="Liu H."/>
            <person name="Sun Y."/>
            <person name="Le M."/>
            <person name="Wang Q."/>
            <person name="Wei S."/>
            <person name="Zheng Y."/>
            <person name="Lin W."/>
            <person name="Duan Y."/>
            <person name="Cao H."/>
            <person name="Xiong S."/>
            <person name="Wang X."/>
            <person name="Wei L."/>
            <person name="Li C."/>
            <person name="Ma Q."/>
            <person name="Ju M."/>
            <person name="Zhao R."/>
            <person name="Li G."/>
            <person name="Mu C."/>
            <person name="Tian Q."/>
            <person name="Mei H."/>
            <person name="Zhang T."/>
            <person name="Gao T."/>
            <person name="Zhang H."/>
        </authorList>
    </citation>
    <scope>NUCLEOTIDE SEQUENCE</scope>
    <source>
        <strain evidence="2">G02</strain>
    </source>
</reference>
<protein>
    <submittedName>
        <fullName evidence="2">Uncharacterized protein</fullName>
    </submittedName>
</protein>
<feature type="region of interest" description="Disordered" evidence="1">
    <location>
        <begin position="13"/>
        <end position="37"/>
    </location>
</feature>